<feature type="transmembrane region" description="Helical" evidence="6">
    <location>
        <begin position="449"/>
        <end position="469"/>
    </location>
</feature>
<feature type="domain" description="MacB-like periplasmic core" evidence="8">
    <location>
        <begin position="118"/>
        <end position="246"/>
    </location>
</feature>
<dbReference type="PANTHER" id="PTHR30572:SF9">
    <property type="entry name" value="ABC TRANSPORTER PERMEASE PROTEIN"/>
    <property type="match status" value="1"/>
</dbReference>
<evidence type="ECO:0000259" key="8">
    <source>
        <dbReference type="Pfam" id="PF12704"/>
    </source>
</evidence>
<feature type="domain" description="ABC3 transporter permease C-terminal" evidence="7">
    <location>
        <begin position="320"/>
        <end position="390"/>
    </location>
</feature>
<evidence type="ECO:0000256" key="1">
    <source>
        <dbReference type="ARBA" id="ARBA00004651"/>
    </source>
</evidence>
<accession>A0AA44BET7</accession>
<dbReference type="Pfam" id="PF02687">
    <property type="entry name" value="FtsX"/>
    <property type="match status" value="1"/>
</dbReference>
<dbReference type="GO" id="GO:0022857">
    <property type="term" value="F:transmembrane transporter activity"/>
    <property type="evidence" value="ECO:0007669"/>
    <property type="project" value="TreeGrafter"/>
</dbReference>
<keyword evidence="4 6" id="KW-1133">Transmembrane helix</keyword>
<feature type="transmembrane region" description="Helical" evidence="6">
    <location>
        <begin position="320"/>
        <end position="340"/>
    </location>
</feature>
<keyword evidence="5 6" id="KW-0472">Membrane</keyword>
<sequence length="481" mass="53093">MNFFNRGILSLKRRKSRNITMLIIMGMILSLMVMGMSILYAAEDARVLARETLGGQVSLSYNFQDAVLDEEKDFAPKVIESHEAALLAEQENVVDYNAIAYAYGNGVNIETIGGTSNLERALDFSGTPITPPNVAVVGLHNSGLSGLLDADHVEIIEGRHLTLEDQGREVVLMEKSLADKNHLGIGDYLKVESADQGRELDLEIVGIYQAEGSRLSERMGGYGLQLSLIRSENRIYTPYAMALDLRENEITVGGSHIVLPSLGTDRVVYYMDAPENIQTFLEEAKEYPLDWESFRLDANDRAYRYMVEPVEEVSSLARKMILVTMIGGLAILSLVLMLWVKERNYETAVLLSMGESKKNIIYQYLSEMLMIAAVALIFAFLIGGFASESLGNRLMDRQLAEGEGEATLGEMLESRLIGLSSKGAGVDPEEIQPIEELEIGTGLYEKGKITGMSFSLMILAVLLPVSNVMRHSPKSILSRGD</sequence>
<evidence type="ECO:0000256" key="4">
    <source>
        <dbReference type="ARBA" id="ARBA00022989"/>
    </source>
</evidence>
<dbReference type="AlphaFoldDB" id="A0AA44BET7"/>
<keyword evidence="3 6" id="KW-0812">Transmembrane</keyword>
<dbReference type="Pfam" id="PF12704">
    <property type="entry name" value="MacB_PCD"/>
    <property type="match status" value="1"/>
</dbReference>
<evidence type="ECO:0000259" key="7">
    <source>
        <dbReference type="Pfam" id="PF02687"/>
    </source>
</evidence>
<feature type="transmembrane region" description="Helical" evidence="6">
    <location>
        <begin position="361"/>
        <end position="386"/>
    </location>
</feature>
<protein>
    <submittedName>
        <fullName evidence="9">ABC transporter permease</fullName>
    </submittedName>
</protein>
<organism evidence="9 10">
    <name type="scientific">Isachenkonia alkalipeptolytica</name>
    <dbReference type="NCBI Taxonomy" id="2565777"/>
    <lineage>
        <taxon>Bacteria</taxon>
        <taxon>Bacillati</taxon>
        <taxon>Bacillota</taxon>
        <taxon>Clostridia</taxon>
        <taxon>Eubacteriales</taxon>
        <taxon>Clostridiaceae</taxon>
        <taxon>Isachenkonia</taxon>
    </lineage>
</organism>
<gene>
    <name evidence="9" type="ORF">ISALK_12335</name>
</gene>
<name>A0AA44BET7_9CLOT</name>
<feature type="transmembrane region" description="Helical" evidence="6">
    <location>
        <begin position="21"/>
        <end position="42"/>
    </location>
</feature>
<dbReference type="EMBL" id="SUMG01000020">
    <property type="protein sequence ID" value="NBG89278.1"/>
    <property type="molecule type" value="Genomic_DNA"/>
</dbReference>
<dbReference type="Proteomes" id="UP000449710">
    <property type="component" value="Unassembled WGS sequence"/>
</dbReference>
<evidence type="ECO:0000256" key="2">
    <source>
        <dbReference type="ARBA" id="ARBA00022475"/>
    </source>
</evidence>
<dbReference type="PANTHER" id="PTHR30572">
    <property type="entry name" value="MEMBRANE COMPONENT OF TRANSPORTER-RELATED"/>
    <property type="match status" value="1"/>
</dbReference>
<keyword evidence="10" id="KW-1185">Reference proteome</keyword>
<dbReference type="InterPro" id="IPR025857">
    <property type="entry name" value="MacB_PCD"/>
</dbReference>
<evidence type="ECO:0000256" key="5">
    <source>
        <dbReference type="ARBA" id="ARBA00023136"/>
    </source>
</evidence>
<proteinExistence type="predicted"/>
<evidence type="ECO:0000313" key="10">
    <source>
        <dbReference type="Proteomes" id="UP000449710"/>
    </source>
</evidence>
<keyword evidence="2" id="KW-1003">Cell membrane</keyword>
<comment type="subcellular location">
    <subcellularLocation>
        <location evidence="1">Cell membrane</location>
        <topology evidence="1">Multi-pass membrane protein</topology>
    </subcellularLocation>
</comment>
<dbReference type="GO" id="GO:0005886">
    <property type="term" value="C:plasma membrane"/>
    <property type="evidence" value="ECO:0007669"/>
    <property type="project" value="UniProtKB-SubCell"/>
</dbReference>
<evidence type="ECO:0000256" key="3">
    <source>
        <dbReference type="ARBA" id="ARBA00022692"/>
    </source>
</evidence>
<dbReference type="RefSeq" id="WP_160722782.1">
    <property type="nucleotide sequence ID" value="NZ_SUMG01000020.1"/>
</dbReference>
<reference evidence="9 10" key="1">
    <citation type="submission" date="2019-04" db="EMBL/GenBank/DDBJ databases">
        <title>Isachenkonia alkalipeptolytica gen. nov. sp. nov. a new anaerobic, alkiliphilic organothrophic bacterium capable to reduce synthesized ferrihydrite isolated from a soda lake.</title>
        <authorList>
            <person name="Toshchakov S.V."/>
            <person name="Zavarzina D.G."/>
            <person name="Zhilina T.N."/>
            <person name="Kostrikina N.A."/>
            <person name="Kublanov I.V."/>
        </authorList>
    </citation>
    <scope>NUCLEOTIDE SEQUENCE [LARGE SCALE GENOMIC DNA]</scope>
    <source>
        <strain evidence="9 10">Z-1701</strain>
    </source>
</reference>
<dbReference type="InterPro" id="IPR003838">
    <property type="entry name" value="ABC3_permease_C"/>
</dbReference>
<evidence type="ECO:0000313" key="9">
    <source>
        <dbReference type="EMBL" id="NBG89278.1"/>
    </source>
</evidence>
<dbReference type="InterPro" id="IPR050250">
    <property type="entry name" value="Macrolide_Exporter_MacB"/>
</dbReference>
<evidence type="ECO:0000256" key="6">
    <source>
        <dbReference type="SAM" id="Phobius"/>
    </source>
</evidence>
<comment type="caution">
    <text evidence="9">The sequence shown here is derived from an EMBL/GenBank/DDBJ whole genome shotgun (WGS) entry which is preliminary data.</text>
</comment>